<keyword evidence="3 7" id="KW-0210">Decarboxylase</keyword>
<feature type="active site" description="Proton donor" evidence="7">
    <location>
        <position position="115"/>
    </location>
</feature>
<comment type="caution">
    <text evidence="9">The sequence shown here is derived from an EMBL/GenBank/DDBJ whole genome shotgun (WGS) entry which is preliminary data.</text>
</comment>
<dbReference type="PANTHER" id="PTHR43375">
    <property type="entry name" value="OROTIDINE 5'-PHOSPHATE DECARBOXYLASE"/>
    <property type="match status" value="1"/>
</dbReference>
<feature type="domain" description="Orotidine 5'-phosphate decarboxylase" evidence="8">
    <location>
        <begin position="25"/>
        <end position="293"/>
    </location>
</feature>
<evidence type="ECO:0000256" key="1">
    <source>
        <dbReference type="ARBA" id="ARBA00004861"/>
    </source>
</evidence>
<comment type="catalytic activity">
    <reaction evidence="6 7">
        <text>orotidine 5'-phosphate + H(+) = UMP + CO2</text>
        <dbReference type="Rhea" id="RHEA:11596"/>
        <dbReference type="ChEBI" id="CHEBI:15378"/>
        <dbReference type="ChEBI" id="CHEBI:16526"/>
        <dbReference type="ChEBI" id="CHEBI:57538"/>
        <dbReference type="ChEBI" id="CHEBI:57865"/>
        <dbReference type="EC" id="4.1.1.23"/>
    </reaction>
</comment>
<dbReference type="SUPFAM" id="SSF51366">
    <property type="entry name" value="Ribulose-phoshate binding barrel"/>
    <property type="match status" value="1"/>
</dbReference>
<dbReference type="HAMAP" id="MF_01215">
    <property type="entry name" value="OMPdecase_type2"/>
    <property type="match status" value="1"/>
</dbReference>
<dbReference type="InterPro" id="IPR011995">
    <property type="entry name" value="OMPdecase_type-2"/>
</dbReference>
<dbReference type="RefSeq" id="WP_230400703.1">
    <property type="nucleotide sequence ID" value="NZ_BAFN01000001.1"/>
</dbReference>
<evidence type="ECO:0000256" key="5">
    <source>
        <dbReference type="ARBA" id="ARBA00023239"/>
    </source>
</evidence>
<dbReference type="InterPro" id="IPR011060">
    <property type="entry name" value="RibuloseP-bd_barrel"/>
</dbReference>
<evidence type="ECO:0000256" key="3">
    <source>
        <dbReference type="ARBA" id="ARBA00022793"/>
    </source>
</evidence>
<dbReference type="InterPro" id="IPR001754">
    <property type="entry name" value="OMPdeCOase_dom"/>
</dbReference>
<keyword evidence="4 7" id="KW-0665">Pyrimidine biosynthesis</keyword>
<dbReference type="InterPro" id="IPR013785">
    <property type="entry name" value="Aldolase_TIM"/>
</dbReference>
<evidence type="ECO:0000256" key="7">
    <source>
        <dbReference type="HAMAP-Rule" id="MF_01215"/>
    </source>
</evidence>
<keyword evidence="5 7" id="KW-0456">Lyase</keyword>
<dbReference type="EC" id="4.1.1.23" evidence="7"/>
<dbReference type="NCBIfam" id="TIGR02127">
    <property type="entry name" value="pyrF_sub2"/>
    <property type="match status" value="1"/>
</dbReference>
<dbReference type="PROSITE" id="PS00156">
    <property type="entry name" value="OMPDECASE"/>
    <property type="match status" value="1"/>
</dbReference>
<evidence type="ECO:0000313" key="9">
    <source>
        <dbReference type="EMBL" id="GAN34847.1"/>
    </source>
</evidence>
<proteinExistence type="inferred from homology"/>
<protein>
    <recommendedName>
        <fullName evidence="7">Orotidine 5'-phosphate decarboxylase</fullName>
        <ecNumber evidence="7">4.1.1.23</ecNumber>
    </recommendedName>
    <alternativeName>
        <fullName evidence="7">OMP decarboxylase</fullName>
        <shortName evidence="7">OMPDCase</shortName>
        <shortName evidence="7">OMPdecase</shortName>
    </alternativeName>
</protein>
<comment type="similarity">
    <text evidence="2 7">Belongs to the OMP decarboxylase family. Type 2 subfamily.</text>
</comment>
<reference evidence="10" key="1">
    <citation type="journal article" date="2015" name="Genome Announc.">
        <title>Draft Genome Sequence of an Anaerobic Ammonium-Oxidizing Bacterium, "Candidatus Brocadia sinica".</title>
        <authorList>
            <person name="Oshiki M."/>
            <person name="Shinyako-Hata K."/>
            <person name="Satoh H."/>
            <person name="Okabe S."/>
        </authorList>
    </citation>
    <scope>NUCLEOTIDE SEQUENCE [LARGE SCALE GENOMIC DNA]</scope>
    <source>
        <strain evidence="10">JPN1</strain>
    </source>
</reference>
<dbReference type="Proteomes" id="UP000032309">
    <property type="component" value="Unassembled WGS sequence"/>
</dbReference>
<gene>
    <name evidence="7" type="primary">pyrF</name>
    <name evidence="9" type="ORF">BROSI_A3390</name>
</gene>
<dbReference type="Gene3D" id="3.20.20.70">
    <property type="entry name" value="Aldolase class I"/>
    <property type="match status" value="1"/>
</dbReference>
<dbReference type="CDD" id="cd04725">
    <property type="entry name" value="OMP_decarboxylase_like"/>
    <property type="match status" value="1"/>
</dbReference>
<dbReference type="PANTHER" id="PTHR43375:SF1">
    <property type="entry name" value="OROTIDINE 5'-PHOSPHATE DECARBOXYLASE"/>
    <property type="match status" value="1"/>
</dbReference>
<evidence type="ECO:0000256" key="2">
    <source>
        <dbReference type="ARBA" id="ARBA00008847"/>
    </source>
</evidence>
<evidence type="ECO:0000259" key="8">
    <source>
        <dbReference type="SMART" id="SM00934"/>
    </source>
</evidence>
<dbReference type="Pfam" id="PF00215">
    <property type="entry name" value="OMPdecase"/>
    <property type="match status" value="1"/>
</dbReference>
<accession>A0ABQ0K184</accession>
<evidence type="ECO:0000256" key="4">
    <source>
        <dbReference type="ARBA" id="ARBA00022975"/>
    </source>
</evidence>
<keyword evidence="10" id="KW-1185">Reference proteome</keyword>
<evidence type="ECO:0000256" key="6">
    <source>
        <dbReference type="ARBA" id="ARBA00049157"/>
    </source>
</evidence>
<organism evidence="9 10">
    <name type="scientific">Candidatus Brocadia sinica JPN1</name>
    <dbReference type="NCBI Taxonomy" id="1197129"/>
    <lineage>
        <taxon>Bacteria</taxon>
        <taxon>Pseudomonadati</taxon>
        <taxon>Planctomycetota</taxon>
        <taxon>Candidatus Brocadiia</taxon>
        <taxon>Candidatus Brocadiales</taxon>
        <taxon>Candidatus Brocadiaceae</taxon>
        <taxon>Candidatus Brocadia</taxon>
    </lineage>
</organism>
<sequence length="318" mass="35049">MAVVSDIRENFADQLVSAIRRKNSCVVVGLDPSFKLIPDTIKQKFSASQKQALEYASRVILEFNTQVIDLITPYVSIVKPQIAFYELYGWWGVWAYAETIQYARQKGLIVIGDVKRGDVPSTAEAYANAHIGEVHIDNIVEIPFAADAITVNPLLGTDSLIPFLQTARKHNKGIFILVKTSNPSSGELQDIMCGTKKLHEIIAEKTHAWGKDFIGKQGYSAVGAVVGATFSHEISKLRKIMPAAYFLVPGYGAQGATAKDIAHCFNPDGLGAIISASRSILYAYNISPWEKKYGISAWKDATQEAVIKMNEEIRKILK</sequence>
<dbReference type="InterPro" id="IPR018089">
    <property type="entry name" value="OMPdecase_AS"/>
</dbReference>
<dbReference type="EMBL" id="BAFN01000001">
    <property type="protein sequence ID" value="GAN34847.1"/>
    <property type="molecule type" value="Genomic_DNA"/>
</dbReference>
<dbReference type="SMART" id="SM00934">
    <property type="entry name" value="OMPdecase"/>
    <property type="match status" value="1"/>
</dbReference>
<comment type="pathway">
    <text evidence="1 7">Pyrimidine metabolism; UMP biosynthesis via de novo pathway; UMP from orotate: step 2/2.</text>
</comment>
<name>A0ABQ0K184_9BACT</name>
<evidence type="ECO:0000313" key="10">
    <source>
        <dbReference type="Proteomes" id="UP000032309"/>
    </source>
</evidence>